<proteinExistence type="predicted"/>
<protein>
    <submittedName>
        <fullName evidence="1">Uncharacterized protein</fullName>
    </submittedName>
</protein>
<dbReference type="EMBL" id="JADYXP020000017">
    <property type="protein sequence ID" value="KAL0107016.1"/>
    <property type="molecule type" value="Genomic_DNA"/>
</dbReference>
<sequence length="77" mass="8706">MSELSRRRPRISRSDIRFRSYPFLSFSLSLSSGATITRVSRTREIGAGGWAHRAGMRQEFGMRLFVRGFFGRCGGAC</sequence>
<keyword evidence="2" id="KW-1185">Reference proteome</keyword>
<dbReference type="AlphaFoldDB" id="A0AAW2ETH3"/>
<comment type="caution">
    <text evidence="1">The sequence shown here is derived from an EMBL/GenBank/DDBJ whole genome shotgun (WGS) entry which is preliminary data.</text>
</comment>
<reference evidence="1 2" key="1">
    <citation type="submission" date="2023-03" db="EMBL/GenBank/DDBJ databases">
        <title>High recombination rates correlate with genetic variation in Cardiocondyla obscurior ants.</title>
        <authorList>
            <person name="Errbii M."/>
        </authorList>
    </citation>
    <scope>NUCLEOTIDE SEQUENCE [LARGE SCALE GENOMIC DNA]</scope>
    <source>
        <strain evidence="1">Alpha-2009</strain>
        <tissue evidence="1">Whole body</tissue>
    </source>
</reference>
<evidence type="ECO:0000313" key="1">
    <source>
        <dbReference type="EMBL" id="KAL0107016.1"/>
    </source>
</evidence>
<organism evidence="1 2">
    <name type="scientific">Cardiocondyla obscurior</name>
    <dbReference type="NCBI Taxonomy" id="286306"/>
    <lineage>
        <taxon>Eukaryota</taxon>
        <taxon>Metazoa</taxon>
        <taxon>Ecdysozoa</taxon>
        <taxon>Arthropoda</taxon>
        <taxon>Hexapoda</taxon>
        <taxon>Insecta</taxon>
        <taxon>Pterygota</taxon>
        <taxon>Neoptera</taxon>
        <taxon>Endopterygota</taxon>
        <taxon>Hymenoptera</taxon>
        <taxon>Apocrita</taxon>
        <taxon>Aculeata</taxon>
        <taxon>Formicoidea</taxon>
        <taxon>Formicidae</taxon>
        <taxon>Myrmicinae</taxon>
        <taxon>Cardiocondyla</taxon>
    </lineage>
</organism>
<evidence type="ECO:0000313" key="2">
    <source>
        <dbReference type="Proteomes" id="UP001430953"/>
    </source>
</evidence>
<gene>
    <name evidence="1" type="ORF">PUN28_015518</name>
</gene>
<dbReference type="Proteomes" id="UP001430953">
    <property type="component" value="Unassembled WGS sequence"/>
</dbReference>
<name>A0AAW2ETH3_9HYME</name>
<accession>A0AAW2ETH3</accession>